<dbReference type="Proteomes" id="UP000623509">
    <property type="component" value="Unassembled WGS sequence"/>
</dbReference>
<dbReference type="EMBL" id="NMRN01000022">
    <property type="protein sequence ID" value="PAS93124.1"/>
    <property type="molecule type" value="Genomic_DNA"/>
</dbReference>
<gene>
    <name evidence="1" type="ORF">BGI27_09820</name>
    <name evidence="2" type="ORF">CGU29_08750</name>
</gene>
<comment type="caution">
    <text evidence="2">The sequence shown here is derived from an EMBL/GenBank/DDBJ whole genome shotgun (WGS) entry which is preliminary data.</text>
</comment>
<dbReference type="GO" id="GO:0000271">
    <property type="term" value="P:polysaccharide biosynthetic process"/>
    <property type="evidence" value="ECO:0007669"/>
    <property type="project" value="InterPro"/>
</dbReference>
<dbReference type="Proteomes" id="UP000216107">
    <property type="component" value="Unassembled WGS sequence"/>
</dbReference>
<dbReference type="EMBL" id="MDUX01000028">
    <property type="protein sequence ID" value="KAF7599115.1"/>
    <property type="molecule type" value="Genomic_DNA"/>
</dbReference>
<dbReference type="CDD" id="cd16441">
    <property type="entry name" value="beta_Kdo_transferase_KpsS"/>
    <property type="match status" value="1"/>
</dbReference>
<reference evidence="1 4" key="1">
    <citation type="submission" date="2016-08" db="EMBL/GenBank/DDBJ databases">
        <title>Candidatus Dactylopiibacterium carminicum genome sequence.</title>
        <authorList>
            <person name="Ramirez-Puebla S.T."/>
            <person name="Ormeno-Orrillo E."/>
            <person name="Vera-Ponce De Leon A."/>
            <person name="Luis L."/>
            <person name="Sanchez-Flores A."/>
            <person name="Monica R."/>
            <person name="Martinez-Romero E."/>
        </authorList>
    </citation>
    <scope>NUCLEOTIDE SEQUENCE [LARGE SCALE GENOMIC DNA]</scope>
    <source>
        <strain evidence="1">END1</strain>
    </source>
</reference>
<evidence type="ECO:0000313" key="4">
    <source>
        <dbReference type="Proteomes" id="UP000623509"/>
    </source>
</evidence>
<dbReference type="OrthoDB" id="9794206at2"/>
<dbReference type="InterPro" id="IPR007833">
    <property type="entry name" value="Capsule_polysaccharide_synth"/>
</dbReference>
<evidence type="ECO:0000313" key="3">
    <source>
        <dbReference type="Proteomes" id="UP000216107"/>
    </source>
</evidence>
<name>A0A272ESP0_9RHOO</name>
<reference evidence="2 3" key="2">
    <citation type="submission" date="2017-07" db="EMBL/GenBank/DDBJ databases">
        <title>Candidatus Dactylopiibacterium carminicum, a nitrogen-fixing symbiont of the cochineal insect Dactylopius coccus and Dactylopius opuntiae (Hemiptera: Coccoidea: Dactylopiidae).</title>
        <authorList>
            <person name="Vera A."/>
        </authorList>
    </citation>
    <scope>NUCLEOTIDE SEQUENCE [LARGE SCALE GENOMIC DNA]</scope>
    <source>
        <strain evidence="2 3">NFDCM</strain>
    </source>
</reference>
<dbReference type="RefSeq" id="WP_095524710.1">
    <property type="nucleotide sequence ID" value="NZ_MDUX01000028.1"/>
</dbReference>
<dbReference type="AlphaFoldDB" id="A0A272ESP0"/>
<organism evidence="2 3">
    <name type="scientific">Candidatus Dactylopiibacterium carminicum</name>
    <dbReference type="NCBI Taxonomy" id="857335"/>
    <lineage>
        <taxon>Bacteria</taxon>
        <taxon>Pseudomonadati</taxon>
        <taxon>Pseudomonadota</taxon>
        <taxon>Betaproteobacteria</taxon>
        <taxon>Rhodocyclales</taxon>
        <taxon>Rhodocyclaceae</taxon>
        <taxon>Candidatus Dactylopiibacterium</taxon>
    </lineage>
</organism>
<dbReference type="GO" id="GO:0015774">
    <property type="term" value="P:polysaccharide transport"/>
    <property type="evidence" value="ECO:0007669"/>
    <property type="project" value="InterPro"/>
</dbReference>
<evidence type="ECO:0000313" key="2">
    <source>
        <dbReference type="EMBL" id="PAS93124.1"/>
    </source>
</evidence>
<accession>A0A272ESP0</accession>
<evidence type="ECO:0000313" key="1">
    <source>
        <dbReference type="EMBL" id="KAF7599115.1"/>
    </source>
</evidence>
<sequence length="422" mass="48152">MERRVFLFLQGVCSPFFARLADRLVADGHQVLKVNFNVGDWMYWAPRPAVSFRQPLSMLSAFLGDLYARYGVTDQILFGDCRPVHRPAVEKARGLGIRTHVFEEGYFRPFWVTLEREGVNSYSRLPRDPDWYRALGPTLPEYGRGKSFVLPFRVRAGHDVAYHLAGALNPLLFPNYRTHHPDNAALQYLGYMHRLPMLRLHAPRDTNRIYDLIQRGKPFYVLPLQMNGDAQIRDHSRFRDMEEVMWFVMDSFAPRAPGDAHLVIKNHPLDYGLVPHARTAAHLSRHFGLQGRVHYLETGNLRHLLQRAHGTVTVNSTVGSVALGHVCPTICLASPIYDLPGLTFQGELDDFWRERQEPDMKLFRYFRSAVIHTTQVNGGFYSRAGIEQLVENCLPRLLAEQSVLETLLPATQADTVGSVIHG</sequence>
<protein>
    <submittedName>
        <fullName evidence="2">Capsule biosynthesis protein CapA</fullName>
    </submittedName>
</protein>
<keyword evidence="4" id="KW-1185">Reference proteome</keyword>
<proteinExistence type="predicted"/>
<dbReference type="Pfam" id="PF05159">
    <property type="entry name" value="Capsule_synth"/>
    <property type="match status" value="1"/>
</dbReference>